<sequence>MCQNSINDAPVLVLVQSMQQQMEQVRVNAGHCRGFMSDHNAELTAAFQEAEQQAELLNQRLEDIVLLMNARAVQPSATRPKFTFFE</sequence>
<evidence type="ECO:0000313" key="3">
    <source>
        <dbReference type="Proteomes" id="UP000650605"/>
    </source>
</evidence>
<accession>A0A8I1IKJ2</accession>
<dbReference type="EMBL" id="JAEHFQ010000002">
    <property type="protein sequence ID" value="MBM0632624.1"/>
    <property type="molecule type" value="Genomic_DNA"/>
</dbReference>
<name>A0A8I1IKJ2_PAEPO</name>
<evidence type="ECO:0000313" key="2">
    <source>
        <dbReference type="EMBL" id="MBM0632624.1"/>
    </source>
</evidence>
<organism evidence="2 3">
    <name type="scientific">Paenibacillus polymyxa</name>
    <name type="common">Bacillus polymyxa</name>
    <dbReference type="NCBI Taxonomy" id="1406"/>
    <lineage>
        <taxon>Bacteria</taxon>
        <taxon>Bacillati</taxon>
        <taxon>Bacillota</taxon>
        <taxon>Bacilli</taxon>
        <taxon>Bacillales</taxon>
        <taxon>Paenibacillaceae</taxon>
        <taxon>Paenibacillus</taxon>
    </lineage>
</organism>
<reference evidence="2" key="1">
    <citation type="submission" date="2020-12" db="EMBL/GenBank/DDBJ databases">
        <title>Paenibacillus polymyxa LMG 27872: a double-edged sword.</title>
        <authorList>
            <person name="Langendries S."/>
            <person name="Garcia Mendez S."/>
            <person name="Beirinckx S."/>
            <person name="Viaene T."/>
            <person name="Baeyen S."/>
            <person name="Goeminne G."/>
            <person name="Willems A."/>
            <person name="Debode J."/>
            <person name="Goormachtig S."/>
        </authorList>
    </citation>
    <scope>NUCLEOTIDE SEQUENCE</scope>
    <source>
        <strain evidence="2">LMG 27872</strain>
    </source>
</reference>
<comment type="caution">
    <text evidence="2">The sequence shown here is derived from an EMBL/GenBank/DDBJ whole genome shotgun (WGS) entry which is preliminary data.</text>
</comment>
<gene>
    <name evidence="2" type="ORF">JDW19_05715</name>
</gene>
<proteinExistence type="predicted"/>
<protein>
    <submittedName>
        <fullName evidence="2">Uncharacterized protein</fullName>
    </submittedName>
</protein>
<dbReference type="AlphaFoldDB" id="A0A8I1IKJ2"/>
<dbReference type="RefSeq" id="WP_165147117.1">
    <property type="nucleotide sequence ID" value="NZ_JAEHFQ010000002.1"/>
</dbReference>
<feature type="coiled-coil region" evidence="1">
    <location>
        <begin position="40"/>
        <end position="67"/>
    </location>
</feature>
<evidence type="ECO:0000256" key="1">
    <source>
        <dbReference type="SAM" id="Coils"/>
    </source>
</evidence>
<dbReference type="Proteomes" id="UP000650605">
    <property type="component" value="Unassembled WGS sequence"/>
</dbReference>
<keyword evidence="1" id="KW-0175">Coiled coil</keyword>